<gene>
    <name evidence="8" type="ORF">CWE06_04405</name>
</gene>
<dbReference type="SUPFAM" id="SSF52540">
    <property type="entry name" value="P-loop containing nucleoside triphosphate hydrolases"/>
    <property type="match status" value="2"/>
</dbReference>
<dbReference type="Gene3D" id="1.10.287.380">
    <property type="entry name" value="Valyl-tRNA synthetase, C-terminal domain"/>
    <property type="match status" value="1"/>
</dbReference>
<dbReference type="EMBL" id="PIPI01000002">
    <property type="protein sequence ID" value="RUO20786.1"/>
    <property type="molecule type" value="Genomic_DNA"/>
</dbReference>
<dbReference type="InterPro" id="IPR050611">
    <property type="entry name" value="ABCF"/>
</dbReference>
<dbReference type="RefSeq" id="WP_126792022.1">
    <property type="nucleotide sequence ID" value="NZ_PIPI01000002.1"/>
</dbReference>
<reference evidence="8 9" key="1">
    <citation type="journal article" date="2011" name="Front. Microbiol.">
        <title>Genomic signatures of strain selection and enhancement in Bacillus atrophaeus var. globigii, a historical biowarfare simulant.</title>
        <authorList>
            <person name="Gibbons H.S."/>
            <person name="Broomall S.M."/>
            <person name="McNew L.A."/>
            <person name="Daligault H."/>
            <person name="Chapman C."/>
            <person name="Bruce D."/>
            <person name="Karavis M."/>
            <person name="Krepps M."/>
            <person name="McGregor P.A."/>
            <person name="Hong C."/>
            <person name="Park K.H."/>
            <person name="Akmal A."/>
            <person name="Feldman A."/>
            <person name="Lin J.S."/>
            <person name="Chang W.E."/>
            <person name="Higgs B.W."/>
            <person name="Demirev P."/>
            <person name="Lindquist J."/>
            <person name="Liem A."/>
            <person name="Fochler E."/>
            <person name="Read T.D."/>
            <person name="Tapia R."/>
            <person name="Johnson S."/>
            <person name="Bishop-Lilly K.A."/>
            <person name="Detter C."/>
            <person name="Han C."/>
            <person name="Sozhamannan S."/>
            <person name="Rosenzweig C.N."/>
            <person name="Skowronski E.W."/>
        </authorList>
    </citation>
    <scope>NUCLEOTIDE SEQUENCE [LARGE SCALE GENOMIC DNA]</scope>
    <source>
        <strain evidence="8 9">AK5</strain>
    </source>
</reference>
<feature type="region of interest" description="Disordered" evidence="6">
    <location>
        <begin position="543"/>
        <end position="575"/>
    </location>
</feature>
<dbReference type="OrthoDB" id="9808609at2"/>
<dbReference type="GO" id="GO:0003677">
    <property type="term" value="F:DNA binding"/>
    <property type="evidence" value="ECO:0007669"/>
    <property type="project" value="InterPro"/>
</dbReference>
<dbReference type="FunFam" id="3.40.50.300:FF:000011">
    <property type="entry name" value="Putative ABC transporter ATP-binding component"/>
    <property type="match status" value="1"/>
</dbReference>
<dbReference type="InterPro" id="IPR032524">
    <property type="entry name" value="ABC_tran_C"/>
</dbReference>
<feature type="domain" description="ABC transporter" evidence="7">
    <location>
        <begin position="321"/>
        <end position="536"/>
    </location>
</feature>
<dbReference type="FunFam" id="3.40.50.300:FF:002053">
    <property type="entry name" value="ABC transporter ATP-binding protein"/>
    <property type="match status" value="1"/>
</dbReference>
<keyword evidence="9" id="KW-1185">Reference proteome</keyword>
<keyword evidence="3 8" id="KW-0067">ATP-binding</keyword>
<evidence type="ECO:0000256" key="5">
    <source>
        <dbReference type="ARBA" id="ARBA00069073"/>
    </source>
</evidence>
<dbReference type="InterPro" id="IPR037118">
    <property type="entry name" value="Val-tRNA_synth_C_sf"/>
</dbReference>
<proteinExistence type="inferred from homology"/>
<dbReference type="Pfam" id="PF16326">
    <property type="entry name" value="ABC_tran_CTD"/>
    <property type="match status" value="1"/>
</dbReference>
<evidence type="ECO:0000259" key="7">
    <source>
        <dbReference type="PROSITE" id="PS50893"/>
    </source>
</evidence>
<keyword evidence="1" id="KW-0677">Repeat</keyword>
<feature type="compositionally biased region" description="Low complexity" evidence="6">
    <location>
        <begin position="561"/>
        <end position="572"/>
    </location>
</feature>
<evidence type="ECO:0000256" key="6">
    <source>
        <dbReference type="SAM" id="MobiDB-lite"/>
    </source>
</evidence>
<dbReference type="InterPro" id="IPR032781">
    <property type="entry name" value="ABC_tran_Xtn"/>
</dbReference>
<organism evidence="8 9">
    <name type="scientific">Aliidiomarina haloalkalitolerans</name>
    <dbReference type="NCBI Taxonomy" id="859059"/>
    <lineage>
        <taxon>Bacteria</taxon>
        <taxon>Pseudomonadati</taxon>
        <taxon>Pseudomonadota</taxon>
        <taxon>Gammaproteobacteria</taxon>
        <taxon>Alteromonadales</taxon>
        <taxon>Idiomarinaceae</taxon>
        <taxon>Aliidiomarina</taxon>
    </lineage>
</organism>
<dbReference type="AlphaFoldDB" id="A0A432VW25"/>
<keyword evidence="2" id="KW-0547">Nucleotide-binding</keyword>
<dbReference type="PANTHER" id="PTHR19211">
    <property type="entry name" value="ATP-BINDING TRANSPORT PROTEIN-RELATED"/>
    <property type="match status" value="1"/>
</dbReference>
<accession>A0A432VW25</accession>
<evidence type="ECO:0000256" key="4">
    <source>
        <dbReference type="ARBA" id="ARBA00061571"/>
    </source>
</evidence>
<dbReference type="SMART" id="SM00382">
    <property type="entry name" value="AAA"/>
    <property type="match status" value="2"/>
</dbReference>
<dbReference type="InterPro" id="IPR027417">
    <property type="entry name" value="P-loop_NTPase"/>
</dbReference>
<dbReference type="InterPro" id="IPR003439">
    <property type="entry name" value="ABC_transporter-like_ATP-bd"/>
</dbReference>
<evidence type="ECO:0000313" key="9">
    <source>
        <dbReference type="Proteomes" id="UP000288212"/>
    </source>
</evidence>
<dbReference type="PANTHER" id="PTHR19211:SF14">
    <property type="entry name" value="ATP-BINDING CASSETTE SUB-FAMILY F MEMBER 1"/>
    <property type="match status" value="1"/>
</dbReference>
<dbReference type="InterPro" id="IPR017871">
    <property type="entry name" value="ABC_transporter-like_CS"/>
</dbReference>
<dbReference type="Pfam" id="PF12848">
    <property type="entry name" value="ABC_tran_Xtn"/>
    <property type="match status" value="1"/>
</dbReference>
<feature type="compositionally biased region" description="Polar residues" evidence="6">
    <location>
        <begin position="543"/>
        <end position="553"/>
    </location>
</feature>
<evidence type="ECO:0000256" key="1">
    <source>
        <dbReference type="ARBA" id="ARBA00022737"/>
    </source>
</evidence>
<evidence type="ECO:0000256" key="2">
    <source>
        <dbReference type="ARBA" id="ARBA00022741"/>
    </source>
</evidence>
<name>A0A432VW25_9GAMM</name>
<dbReference type="Gene3D" id="3.40.50.300">
    <property type="entry name" value="P-loop containing nucleotide triphosphate hydrolases"/>
    <property type="match status" value="2"/>
</dbReference>
<dbReference type="CDD" id="cd03221">
    <property type="entry name" value="ABCF_EF-3"/>
    <property type="match status" value="2"/>
</dbReference>
<evidence type="ECO:0000256" key="3">
    <source>
        <dbReference type="ARBA" id="ARBA00022840"/>
    </source>
</evidence>
<dbReference type="PROSITE" id="PS50893">
    <property type="entry name" value="ABC_TRANSPORTER_2"/>
    <property type="match status" value="2"/>
</dbReference>
<feature type="domain" description="ABC transporter" evidence="7">
    <location>
        <begin position="2"/>
        <end position="254"/>
    </location>
</feature>
<comment type="similarity">
    <text evidence="4">Belongs to the ABC transporter superfamily. ABCF family. YheS subfamily.</text>
</comment>
<evidence type="ECO:0000313" key="8">
    <source>
        <dbReference type="EMBL" id="RUO20786.1"/>
    </source>
</evidence>
<dbReference type="Proteomes" id="UP000288212">
    <property type="component" value="Unassembled WGS sequence"/>
</dbReference>
<sequence length="647" mass="72027">MIQADGLSLLRGGQQLLADAQFTIFPGQRVGLVGANGAGKSSLFALIRGELKEDAGQLQVPQHWRIASVAQETPALDMAASAYVMLGDQEFSKINSKLEALQQELQLNPEQPGLGEQVAALHGQLEAIGGYDIEARTAQMLTGLGFTQAQLNAPVRSFSGGWRMRLNLAQALIARADLLLLDEPTNHLDLDTIVWLEHWLKRFPGTVMVISHDRDFLDGVVTHIIHIERKATNSYQGDYSSFQRQRSERRAQQQQQYDKEQAQRAHLQSFVDRFRAKASKAKQAQSRLKALEKLTATAPLGDQEPFDLSFPEPSKLPNPLMQLDRVQAGYGSTTILEQIQFNLVPGSRIGLLGRNGAGKSTLMKVLAGELAPMGGVREASPGLVIGYFAQHQLETLSLNDHAITHLYRIDPKAPEQKLRDFLGRFGFAGDRAYAPVGPFSGGEKARLVLALLIYQKPNLLLLDEPTNHLDLDMREALIQALQEFSGAMVIVSHDRHFLRATVDDYYLVAHQEVAPFKGDLDDYARWLDEQAAMAKAAVIANSDKATTDNQQTSANRKAERQAAAQKRQQLQPLRKKVQKAEQQIEQLSNTLADIEQQLADPDLYQSERKDKLTQLLQQQGQLKEQLETVELEWMTLSEELQELEADS</sequence>
<dbReference type="GO" id="GO:0005524">
    <property type="term" value="F:ATP binding"/>
    <property type="evidence" value="ECO:0007669"/>
    <property type="project" value="UniProtKB-KW"/>
</dbReference>
<protein>
    <recommendedName>
        <fullName evidence="5">Probable ATP-binding protein YheS</fullName>
    </recommendedName>
</protein>
<dbReference type="InterPro" id="IPR003593">
    <property type="entry name" value="AAA+_ATPase"/>
</dbReference>
<dbReference type="PROSITE" id="PS00211">
    <property type="entry name" value="ABC_TRANSPORTER_1"/>
    <property type="match status" value="2"/>
</dbReference>
<comment type="caution">
    <text evidence="8">The sequence shown here is derived from an EMBL/GenBank/DDBJ whole genome shotgun (WGS) entry which is preliminary data.</text>
</comment>
<dbReference type="GO" id="GO:0016887">
    <property type="term" value="F:ATP hydrolysis activity"/>
    <property type="evidence" value="ECO:0007669"/>
    <property type="project" value="InterPro"/>
</dbReference>
<dbReference type="Pfam" id="PF00005">
    <property type="entry name" value="ABC_tran"/>
    <property type="match status" value="2"/>
</dbReference>